<dbReference type="Proteomes" id="UP001358586">
    <property type="component" value="Chromosome 12"/>
</dbReference>
<keyword evidence="2" id="KW-1185">Reference proteome</keyword>
<protein>
    <submittedName>
        <fullName evidence="1">Uncharacterized protein</fullName>
    </submittedName>
</protein>
<evidence type="ECO:0000313" key="1">
    <source>
        <dbReference type="EMBL" id="KAK5774630.1"/>
    </source>
</evidence>
<evidence type="ECO:0000313" key="2">
    <source>
        <dbReference type="Proteomes" id="UP001358586"/>
    </source>
</evidence>
<gene>
    <name evidence="1" type="ORF">PVK06_042486</name>
</gene>
<organism evidence="1 2">
    <name type="scientific">Gossypium arboreum</name>
    <name type="common">Tree cotton</name>
    <name type="synonym">Gossypium nanking</name>
    <dbReference type="NCBI Taxonomy" id="29729"/>
    <lineage>
        <taxon>Eukaryota</taxon>
        <taxon>Viridiplantae</taxon>
        <taxon>Streptophyta</taxon>
        <taxon>Embryophyta</taxon>
        <taxon>Tracheophyta</taxon>
        <taxon>Spermatophyta</taxon>
        <taxon>Magnoliopsida</taxon>
        <taxon>eudicotyledons</taxon>
        <taxon>Gunneridae</taxon>
        <taxon>Pentapetalae</taxon>
        <taxon>rosids</taxon>
        <taxon>malvids</taxon>
        <taxon>Malvales</taxon>
        <taxon>Malvaceae</taxon>
        <taxon>Malvoideae</taxon>
        <taxon>Gossypium</taxon>
    </lineage>
</organism>
<dbReference type="EMBL" id="JARKNE010000012">
    <property type="protein sequence ID" value="KAK5774630.1"/>
    <property type="molecule type" value="Genomic_DNA"/>
</dbReference>
<name>A0ABR0MLG4_GOSAR</name>
<comment type="caution">
    <text evidence="1">The sequence shown here is derived from an EMBL/GenBank/DDBJ whole genome shotgun (WGS) entry which is preliminary data.</text>
</comment>
<sequence length="137" mass="16022">MVESVAAKVPKFELKWTIEEERVANANFKTLYAIFYGVDLQEFKRISKCTMEYFDTKLVRKVLRLLLERFSIKVIVIKKAKGLETLKIDELIESLKTCDMSLDETKRRKIKDERNISLQIANEVSTSNTVMINELKK</sequence>
<reference evidence="1 2" key="1">
    <citation type="submission" date="2023-03" db="EMBL/GenBank/DDBJ databases">
        <title>WGS of Gossypium arboreum.</title>
        <authorList>
            <person name="Yu D."/>
        </authorList>
    </citation>
    <scope>NUCLEOTIDE SEQUENCE [LARGE SCALE GENOMIC DNA]</scope>
    <source>
        <tissue evidence="1">Leaf</tissue>
    </source>
</reference>
<proteinExistence type="predicted"/>
<accession>A0ABR0MLG4</accession>